<dbReference type="EMBL" id="FQYX01000009">
    <property type="protein sequence ID" value="SHJ01356.1"/>
    <property type="molecule type" value="Genomic_DNA"/>
</dbReference>
<sequence length="135" mass="16039">MSDRSLRILEIRPLIPSAKVSENMSTEEQFQNKTLRPVIKMQNSLLLVVFQNYFEQHKNRFYELSLSNRMLYIENAIQKDIKFRNSLTGIIIGQFTTEEYTLYIKSSSALNKRMMQMVTERIKDQLQYFETSVLL</sequence>
<protein>
    <recommendedName>
        <fullName evidence="3">Glyoxalase</fullName>
    </recommendedName>
</protein>
<keyword evidence="2" id="KW-1185">Reference proteome</keyword>
<dbReference type="AlphaFoldDB" id="A0A1M6FUI1"/>
<reference evidence="1 2" key="1">
    <citation type="submission" date="2016-11" db="EMBL/GenBank/DDBJ databases">
        <authorList>
            <person name="Jaros S."/>
            <person name="Januszkiewicz K."/>
            <person name="Wedrychowicz H."/>
        </authorList>
    </citation>
    <scope>NUCLEOTIDE SEQUENCE [LARGE SCALE GENOMIC DNA]</scope>
    <source>
        <strain evidence="1 2">CGMCC 1.8863</strain>
    </source>
</reference>
<proteinExistence type="predicted"/>
<evidence type="ECO:0000313" key="2">
    <source>
        <dbReference type="Proteomes" id="UP000184231"/>
    </source>
</evidence>
<dbReference type="Proteomes" id="UP000184231">
    <property type="component" value="Unassembled WGS sequence"/>
</dbReference>
<evidence type="ECO:0000313" key="1">
    <source>
        <dbReference type="EMBL" id="SHJ01356.1"/>
    </source>
</evidence>
<gene>
    <name evidence="1" type="ORF">SAMN04487911_10989</name>
</gene>
<evidence type="ECO:0008006" key="3">
    <source>
        <dbReference type="Google" id="ProtNLM"/>
    </source>
</evidence>
<name>A0A1M6FUI1_9FLAO</name>
<accession>A0A1M6FUI1</accession>
<dbReference type="OrthoDB" id="1271679at2"/>
<dbReference type="STRING" id="558155.SAMN04487911_10989"/>
<dbReference type="RefSeq" id="WP_072764161.1">
    <property type="nucleotide sequence ID" value="NZ_FQYX01000009.1"/>
</dbReference>
<organism evidence="1 2">
    <name type="scientific">Arenibacter nanhaiticus</name>
    <dbReference type="NCBI Taxonomy" id="558155"/>
    <lineage>
        <taxon>Bacteria</taxon>
        <taxon>Pseudomonadati</taxon>
        <taxon>Bacteroidota</taxon>
        <taxon>Flavobacteriia</taxon>
        <taxon>Flavobacteriales</taxon>
        <taxon>Flavobacteriaceae</taxon>
        <taxon>Arenibacter</taxon>
    </lineage>
</organism>